<dbReference type="SUPFAM" id="SSF48452">
    <property type="entry name" value="TPR-like"/>
    <property type="match status" value="1"/>
</dbReference>
<dbReference type="PROSITE" id="PS50011">
    <property type="entry name" value="PROTEIN_KINASE_DOM"/>
    <property type="match status" value="1"/>
</dbReference>
<keyword evidence="10" id="KW-1185">Reference proteome</keyword>
<feature type="domain" description="Protein kinase" evidence="8">
    <location>
        <begin position="86"/>
        <end position="383"/>
    </location>
</feature>
<dbReference type="CDD" id="cd14014">
    <property type="entry name" value="STKc_PknB_like"/>
    <property type="match status" value="1"/>
</dbReference>
<evidence type="ECO:0000313" key="9">
    <source>
        <dbReference type="EMBL" id="TWU35700.1"/>
    </source>
</evidence>
<dbReference type="SUPFAM" id="SSF56112">
    <property type="entry name" value="Protein kinase-like (PK-like)"/>
    <property type="match status" value="1"/>
</dbReference>
<dbReference type="EC" id="2.7.11.1" evidence="9"/>
<keyword evidence="5" id="KW-0802">TPR repeat</keyword>
<dbReference type="PANTHER" id="PTHR43289:SF6">
    <property type="entry name" value="SERINE_THREONINE-PROTEIN KINASE NEKL-3"/>
    <property type="match status" value="1"/>
</dbReference>
<evidence type="ECO:0000256" key="6">
    <source>
        <dbReference type="PROSITE-ProRule" id="PRU10141"/>
    </source>
</evidence>
<dbReference type="InterPro" id="IPR017441">
    <property type="entry name" value="Protein_kinase_ATP_BS"/>
</dbReference>
<dbReference type="Proteomes" id="UP000315471">
    <property type="component" value="Unassembled WGS sequence"/>
</dbReference>
<dbReference type="SMART" id="SM00220">
    <property type="entry name" value="S_TKc"/>
    <property type="match status" value="1"/>
</dbReference>
<evidence type="ECO:0000256" key="4">
    <source>
        <dbReference type="ARBA" id="ARBA00022840"/>
    </source>
</evidence>
<dbReference type="OrthoDB" id="258731at2"/>
<dbReference type="InterPro" id="IPR008271">
    <property type="entry name" value="Ser/Thr_kinase_AS"/>
</dbReference>
<dbReference type="InterPro" id="IPR000719">
    <property type="entry name" value="Prot_kinase_dom"/>
</dbReference>
<dbReference type="InterPro" id="IPR019734">
    <property type="entry name" value="TPR_rpt"/>
</dbReference>
<sequence>MPNPTERAIFLQAIDEENLDDRLAYLDSACGDDATLRASVEALLAAHERPAVLLDHPIGSDRTRFSIPSELAEQPLEHIGMQIGPYKLMEQIGEGGFGLVFVAEQEQPVRRRVALKIVKPGAASKEIIARFEGERQAVAMMNHPNIAQVFDAGVTTDHRPYFVMELVRGLPITEFCDKKQMNVRERLKLMIDVCSAVHHAHQKGVIHRDIKPSNVMVTLHDSKPVAKVIDFGVAKAIGQRLTDKTVYTRFHSMIGTPLYMSPEQAEMSGLDVDTRSDIYSLGVLLYELLAGTTPFDRGRMDSAGLDEMRRIIREEEPPRPSTRLSTQDKALSTIADRRRVDLHRLASTLRGDLDWIVMKSLEKDRSRRYDSAASLADDVRHYLSGEPIVARPPSAVYQFQKFARRHRVAIITAVLVGCTMIAGTAASLWQMSKAIKAQQELETFAANLTQASVLVASGQTHADAGRWSEAARDYDDAISIQPTFFLPRVQRAHLYARIYLWPEAAKDYLIALDTGASTSHPQWWGVPALFLYTGHNEGFARLTEQYRHDILQNTDEPKWSMLRGLVVSDQADPSKHGQALAELAQSWLEMPPPGPPPGFDDPLGFDDPMSQYEGPPPGPPGDGRPREILPPLMCQYITALAELRVNHFDLAINLLLDAEAAPHWPDRYLVHAPLALAYHYNGKSELAKRSLDLSSESIRDVLSELQEHPQESGSTQWNDVVESLLIHDEASRAILGTPSSLGANVYQVRNASLDEIMRPNTLQSE</sequence>
<gene>
    <name evidence="9" type="primary">pknB_18</name>
    <name evidence="9" type="ORF">Q31b_51350</name>
</gene>
<dbReference type="RefSeq" id="WP_146602235.1">
    <property type="nucleotide sequence ID" value="NZ_SJPY01000009.1"/>
</dbReference>
<keyword evidence="1 9" id="KW-0808">Transferase</keyword>
<dbReference type="InterPro" id="IPR011990">
    <property type="entry name" value="TPR-like_helical_dom_sf"/>
</dbReference>
<comment type="caution">
    <text evidence="9">The sequence shown here is derived from an EMBL/GenBank/DDBJ whole genome shotgun (WGS) entry which is preliminary data.</text>
</comment>
<dbReference type="Gene3D" id="1.25.40.10">
    <property type="entry name" value="Tetratricopeptide repeat domain"/>
    <property type="match status" value="1"/>
</dbReference>
<dbReference type="PANTHER" id="PTHR43289">
    <property type="entry name" value="MITOGEN-ACTIVATED PROTEIN KINASE KINASE KINASE 20-RELATED"/>
    <property type="match status" value="1"/>
</dbReference>
<evidence type="ECO:0000259" key="8">
    <source>
        <dbReference type="PROSITE" id="PS50011"/>
    </source>
</evidence>
<dbReference type="PROSITE" id="PS50005">
    <property type="entry name" value="TPR"/>
    <property type="match status" value="1"/>
</dbReference>
<protein>
    <submittedName>
        <fullName evidence="9">Serine/threonine-protein kinase PknB</fullName>
        <ecNumber evidence="9">2.7.11.1</ecNumber>
    </submittedName>
</protein>
<feature type="binding site" evidence="6">
    <location>
        <position position="116"/>
    </location>
    <ligand>
        <name>ATP</name>
        <dbReference type="ChEBI" id="CHEBI:30616"/>
    </ligand>
</feature>
<evidence type="ECO:0000256" key="2">
    <source>
        <dbReference type="ARBA" id="ARBA00022741"/>
    </source>
</evidence>
<feature type="repeat" description="TPR" evidence="5">
    <location>
        <begin position="451"/>
        <end position="484"/>
    </location>
</feature>
<dbReference type="EMBL" id="SJPY01000009">
    <property type="protein sequence ID" value="TWU35700.1"/>
    <property type="molecule type" value="Genomic_DNA"/>
</dbReference>
<keyword evidence="3 9" id="KW-0418">Kinase</keyword>
<evidence type="ECO:0000256" key="1">
    <source>
        <dbReference type="ARBA" id="ARBA00022679"/>
    </source>
</evidence>
<dbReference type="InterPro" id="IPR011009">
    <property type="entry name" value="Kinase-like_dom_sf"/>
</dbReference>
<organism evidence="9 10">
    <name type="scientific">Novipirellula aureliae</name>
    <dbReference type="NCBI Taxonomy" id="2527966"/>
    <lineage>
        <taxon>Bacteria</taxon>
        <taxon>Pseudomonadati</taxon>
        <taxon>Planctomycetota</taxon>
        <taxon>Planctomycetia</taxon>
        <taxon>Pirellulales</taxon>
        <taxon>Pirellulaceae</taxon>
        <taxon>Novipirellula</taxon>
    </lineage>
</organism>
<dbReference type="Gene3D" id="3.30.200.20">
    <property type="entry name" value="Phosphorylase Kinase, domain 1"/>
    <property type="match status" value="1"/>
</dbReference>
<keyword evidence="4 6" id="KW-0067">ATP-binding</keyword>
<reference evidence="9 10" key="1">
    <citation type="submission" date="2019-02" db="EMBL/GenBank/DDBJ databases">
        <title>Deep-cultivation of Planctomycetes and their phenomic and genomic characterization uncovers novel biology.</title>
        <authorList>
            <person name="Wiegand S."/>
            <person name="Jogler M."/>
            <person name="Boedeker C."/>
            <person name="Pinto D."/>
            <person name="Vollmers J."/>
            <person name="Rivas-Marin E."/>
            <person name="Kohn T."/>
            <person name="Peeters S.H."/>
            <person name="Heuer A."/>
            <person name="Rast P."/>
            <person name="Oberbeckmann S."/>
            <person name="Bunk B."/>
            <person name="Jeske O."/>
            <person name="Meyerdierks A."/>
            <person name="Storesund J.E."/>
            <person name="Kallscheuer N."/>
            <person name="Luecker S."/>
            <person name="Lage O.M."/>
            <person name="Pohl T."/>
            <person name="Merkel B.J."/>
            <person name="Hornburger P."/>
            <person name="Mueller R.-W."/>
            <person name="Bruemmer F."/>
            <person name="Labrenz M."/>
            <person name="Spormann A.M."/>
            <person name="Op Den Camp H."/>
            <person name="Overmann J."/>
            <person name="Amann R."/>
            <person name="Jetten M.S.M."/>
            <person name="Mascher T."/>
            <person name="Medema M.H."/>
            <person name="Devos D.P."/>
            <person name="Kaster A.-K."/>
            <person name="Ovreas L."/>
            <person name="Rohde M."/>
            <person name="Galperin M.Y."/>
            <person name="Jogler C."/>
        </authorList>
    </citation>
    <scope>NUCLEOTIDE SEQUENCE [LARGE SCALE GENOMIC DNA]</scope>
    <source>
        <strain evidence="9 10">Q31b</strain>
    </source>
</reference>
<keyword evidence="2 6" id="KW-0547">Nucleotide-binding</keyword>
<dbReference type="Gene3D" id="1.10.510.10">
    <property type="entry name" value="Transferase(Phosphotransferase) domain 1"/>
    <property type="match status" value="1"/>
</dbReference>
<evidence type="ECO:0000313" key="10">
    <source>
        <dbReference type="Proteomes" id="UP000315471"/>
    </source>
</evidence>
<dbReference type="GO" id="GO:0005524">
    <property type="term" value="F:ATP binding"/>
    <property type="evidence" value="ECO:0007669"/>
    <property type="project" value="UniProtKB-UniRule"/>
</dbReference>
<name>A0A5C6DFY4_9BACT</name>
<evidence type="ECO:0000256" key="5">
    <source>
        <dbReference type="PROSITE-ProRule" id="PRU00339"/>
    </source>
</evidence>
<dbReference type="GO" id="GO:0004674">
    <property type="term" value="F:protein serine/threonine kinase activity"/>
    <property type="evidence" value="ECO:0007669"/>
    <property type="project" value="UniProtKB-EC"/>
</dbReference>
<proteinExistence type="predicted"/>
<dbReference type="PROSITE" id="PS00107">
    <property type="entry name" value="PROTEIN_KINASE_ATP"/>
    <property type="match status" value="1"/>
</dbReference>
<dbReference type="PROSITE" id="PS00108">
    <property type="entry name" value="PROTEIN_KINASE_ST"/>
    <property type="match status" value="1"/>
</dbReference>
<dbReference type="Pfam" id="PF00069">
    <property type="entry name" value="Pkinase"/>
    <property type="match status" value="1"/>
</dbReference>
<dbReference type="AlphaFoldDB" id="A0A5C6DFY4"/>
<evidence type="ECO:0000256" key="7">
    <source>
        <dbReference type="SAM" id="MobiDB-lite"/>
    </source>
</evidence>
<evidence type="ECO:0000256" key="3">
    <source>
        <dbReference type="ARBA" id="ARBA00022777"/>
    </source>
</evidence>
<feature type="region of interest" description="Disordered" evidence="7">
    <location>
        <begin position="590"/>
        <end position="627"/>
    </location>
</feature>
<accession>A0A5C6DFY4</accession>
<feature type="compositionally biased region" description="Pro residues" evidence="7">
    <location>
        <begin position="590"/>
        <end position="599"/>
    </location>
</feature>